<keyword evidence="2" id="KW-1185">Reference proteome</keyword>
<dbReference type="KEGG" id="vei:Veis_3806"/>
<accession>A1WPF8</accession>
<sequence length="154" mass="17080">MQIPGHLNKVVKLNRLRARLDPLDDFELWFWATMMSGTHAVNAALHRCGVTDPVEAYAMQPGVYLVPQPDGRLVPKFGALGDVLHVGRPVIEAPVPEDVAQMMHAMERIEEHRDPCVREGCKPTPEIIDACAQAHGQCMAVLNRLCPLDLCPLE</sequence>
<protein>
    <submittedName>
        <fullName evidence="1">Uncharacterized protein</fullName>
    </submittedName>
</protein>
<organism evidence="1 2">
    <name type="scientific">Verminephrobacter eiseniae (strain EF01-2)</name>
    <dbReference type="NCBI Taxonomy" id="391735"/>
    <lineage>
        <taxon>Bacteria</taxon>
        <taxon>Pseudomonadati</taxon>
        <taxon>Pseudomonadota</taxon>
        <taxon>Betaproteobacteria</taxon>
        <taxon>Burkholderiales</taxon>
        <taxon>Comamonadaceae</taxon>
        <taxon>Verminephrobacter</taxon>
    </lineage>
</organism>
<dbReference type="Proteomes" id="UP000000374">
    <property type="component" value="Chromosome"/>
</dbReference>
<dbReference type="EMBL" id="CP000542">
    <property type="protein sequence ID" value="ABM59515.1"/>
    <property type="molecule type" value="Genomic_DNA"/>
</dbReference>
<dbReference type="RefSeq" id="WP_011811503.1">
    <property type="nucleotide sequence ID" value="NC_008786.1"/>
</dbReference>
<proteinExistence type="predicted"/>
<dbReference type="eggNOG" id="ENOG5032SUC">
    <property type="taxonomic scope" value="Bacteria"/>
</dbReference>
<dbReference type="OrthoDB" id="8963394at2"/>
<reference evidence="2" key="1">
    <citation type="submission" date="2006-12" db="EMBL/GenBank/DDBJ databases">
        <title>Complete sequence of chromosome 1 of Verminephrobacter eiseniae EF01-2.</title>
        <authorList>
            <person name="Copeland A."/>
            <person name="Lucas S."/>
            <person name="Lapidus A."/>
            <person name="Barry K."/>
            <person name="Detter J.C."/>
            <person name="Glavina del Rio T."/>
            <person name="Dalin E."/>
            <person name="Tice H."/>
            <person name="Pitluck S."/>
            <person name="Chertkov O."/>
            <person name="Brettin T."/>
            <person name="Bruce D."/>
            <person name="Han C."/>
            <person name="Tapia R."/>
            <person name="Gilna P."/>
            <person name="Schmutz J."/>
            <person name="Larimer F."/>
            <person name="Land M."/>
            <person name="Hauser L."/>
            <person name="Kyrpides N."/>
            <person name="Kim E."/>
            <person name="Stahl D."/>
            <person name="Richardson P."/>
        </authorList>
    </citation>
    <scope>NUCLEOTIDE SEQUENCE [LARGE SCALE GENOMIC DNA]</scope>
    <source>
        <strain evidence="2">EF01-2</strain>
    </source>
</reference>
<name>A1WPF8_VEREI</name>
<dbReference type="GeneID" id="76462171"/>
<evidence type="ECO:0000313" key="1">
    <source>
        <dbReference type="EMBL" id="ABM59515.1"/>
    </source>
</evidence>
<evidence type="ECO:0000313" key="2">
    <source>
        <dbReference type="Proteomes" id="UP000000374"/>
    </source>
</evidence>
<gene>
    <name evidence="1" type="ordered locus">Veis_3806</name>
</gene>
<dbReference type="HOGENOM" id="CLU_1718338_0_0_4"/>
<dbReference type="AlphaFoldDB" id="A1WPF8"/>
<dbReference type="STRING" id="391735.Veis_3806"/>